<evidence type="ECO:0000313" key="3">
    <source>
        <dbReference type="Proteomes" id="UP000199223"/>
    </source>
</evidence>
<gene>
    <name evidence="2" type="ORF">SAMN04488058_101339</name>
</gene>
<reference evidence="3" key="1">
    <citation type="submission" date="2016-10" db="EMBL/GenBank/DDBJ databases">
        <authorList>
            <person name="Varghese N."/>
            <person name="Submissions S."/>
        </authorList>
    </citation>
    <scope>NUCLEOTIDE SEQUENCE [LARGE SCALE GENOMIC DNA]</scope>
    <source>
        <strain evidence="3">CGMCC 1.10218</strain>
    </source>
</reference>
<dbReference type="STRING" id="856736.SAMN04488058_101339"/>
<evidence type="ECO:0000313" key="2">
    <source>
        <dbReference type="EMBL" id="SEI68579.1"/>
    </source>
</evidence>
<dbReference type="EMBL" id="FNZA01000001">
    <property type="protein sequence ID" value="SEI68579.1"/>
    <property type="molecule type" value="Genomic_DNA"/>
</dbReference>
<feature type="region of interest" description="Disordered" evidence="1">
    <location>
        <begin position="39"/>
        <end position="61"/>
    </location>
</feature>
<protein>
    <submittedName>
        <fullName evidence="2">Uncharacterized protein</fullName>
    </submittedName>
</protein>
<name>A0A1H6SL08_9DEIO</name>
<organism evidence="2 3">
    <name type="scientific">Deinococcus reticulitermitis</name>
    <dbReference type="NCBI Taxonomy" id="856736"/>
    <lineage>
        <taxon>Bacteria</taxon>
        <taxon>Thermotogati</taxon>
        <taxon>Deinococcota</taxon>
        <taxon>Deinococci</taxon>
        <taxon>Deinococcales</taxon>
        <taxon>Deinococcaceae</taxon>
        <taxon>Deinococcus</taxon>
    </lineage>
</organism>
<sequence>MTRPRQPALYLGTVSTGSGVDIHSREGQVRLCRALLTAVPQSASPAPDSVREEQAGPDTAA</sequence>
<accession>A0A1H6SL08</accession>
<dbReference type="Proteomes" id="UP000199223">
    <property type="component" value="Unassembled WGS sequence"/>
</dbReference>
<evidence type="ECO:0000256" key="1">
    <source>
        <dbReference type="SAM" id="MobiDB-lite"/>
    </source>
</evidence>
<proteinExistence type="predicted"/>
<dbReference type="OrthoDB" id="9999036at2"/>
<keyword evidence="3" id="KW-1185">Reference proteome</keyword>
<dbReference type="RefSeq" id="WP_143068290.1">
    <property type="nucleotide sequence ID" value="NZ_FNZA01000001.1"/>
</dbReference>
<dbReference type="AlphaFoldDB" id="A0A1H6SL08"/>